<keyword evidence="2" id="KW-0808">Transferase</keyword>
<dbReference type="GO" id="GO:0032259">
    <property type="term" value="P:methylation"/>
    <property type="evidence" value="ECO:0007669"/>
    <property type="project" value="UniProtKB-KW"/>
</dbReference>
<protein>
    <submittedName>
        <fullName evidence="2">SAM-dependent methyltransferase</fullName>
    </submittedName>
</protein>
<feature type="domain" description="Methyltransferase type 12" evidence="1">
    <location>
        <begin position="60"/>
        <end position="105"/>
    </location>
</feature>
<dbReference type="Pfam" id="PF08242">
    <property type="entry name" value="Methyltransf_12"/>
    <property type="match status" value="1"/>
</dbReference>
<dbReference type="InterPro" id="IPR029063">
    <property type="entry name" value="SAM-dependent_MTases_sf"/>
</dbReference>
<dbReference type="RefSeq" id="WP_131185098.1">
    <property type="nucleotide sequence ID" value="NZ_QJUO01000021.1"/>
</dbReference>
<comment type="caution">
    <text evidence="2">The sequence shown here is derived from an EMBL/GenBank/DDBJ whole genome shotgun (WGS) entry which is preliminary data.</text>
</comment>
<keyword evidence="2" id="KW-0489">Methyltransferase</keyword>
<dbReference type="AlphaFoldDB" id="A0A4Q9R440"/>
<dbReference type="Proteomes" id="UP000292639">
    <property type="component" value="Unassembled WGS sequence"/>
</dbReference>
<proteinExistence type="predicted"/>
<evidence type="ECO:0000313" key="2">
    <source>
        <dbReference type="EMBL" id="TBU92865.1"/>
    </source>
</evidence>
<name>A0A4Q9R440_9GAMM</name>
<evidence type="ECO:0000313" key="3">
    <source>
        <dbReference type="Proteomes" id="UP000292639"/>
    </source>
</evidence>
<dbReference type="GO" id="GO:0008168">
    <property type="term" value="F:methyltransferase activity"/>
    <property type="evidence" value="ECO:0007669"/>
    <property type="project" value="UniProtKB-KW"/>
</dbReference>
<gene>
    <name evidence="2" type="ORF">DNJ96_14745</name>
</gene>
<keyword evidence="3" id="KW-1185">Reference proteome</keyword>
<evidence type="ECO:0000259" key="1">
    <source>
        <dbReference type="Pfam" id="PF08242"/>
    </source>
</evidence>
<dbReference type="SUPFAM" id="SSF53335">
    <property type="entry name" value="S-adenosyl-L-methionine-dependent methyltransferases"/>
    <property type="match status" value="1"/>
</dbReference>
<dbReference type="Gene3D" id="3.40.50.150">
    <property type="entry name" value="Vaccinia Virus protein VP39"/>
    <property type="match status" value="1"/>
</dbReference>
<accession>A0A4Q9R440</accession>
<organism evidence="2 3">
    <name type="scientific">Stutzerimonas kirkiae</name>
    <dbReference type="NCBI Taxonomy" id="2211392"/>
    <lineage>
        <taxon>Bacteria</taxon>
        <taxon>Pseudomonadati</taxon>
        <taxon>Pseudomonadota</taxon>
        <taxon>Gammaproteobacteria</taxon>
        <taxon>Pseudomonadales</taxon>
        <taxon>Pseudomonadaceae</taxon>
        <taxon>Stutzerimonas</taxon>
    </lineage>
</organism>
<reference evidence="2 3" key="1">
    <citation type="submission" date="2018-06" db="EMBL/GenBank/DDBJ databases">
        <title>Three novel Pseudomonas species isolated from symptomatic oak.</title>
        <authorList>
            <person name="Bueno-Gonzalez V."/>
            <person name="Brady C."/>
        </authorList>
    </citation>
    <scope>NUCLEOTIDE SEQUENCE [LARGE SCALE GENOMIC DNA]</scope>
    <source>
        <strain evidence="2 3">P17C</strain>
    </source>
</reference>
<dbReference type="EMBL" id="QJUP01000022">
    <property type="protein sequence ID" value="TBU92865.1"/>
    <property type="molecule type" value="Genomic_DNA"/>
</dbReference>
<sequence>MQNDRSELLVEVAGYYATKLAAYGETARGVDWSSEAGQHLRFEQLCRIVNEGADGFSLNDLGCGYGALLDFLSGRYTRVSYLGVDVSEEMIQAACARHQGRAEGRFIFAARPDAPADYGIASGIFNVRLDRTNTEWQNYLQTTLDVLHETSRQGFAFNCLTSYSDADKMRSDLYYADPCELFDLCKRRYARNVALLHDYGLYEFTILVRKDS</sequence>
<dbReference type="InterPro" id="IPR013217">
    <property type="entry name" value="Methyltransf_12"/>
</dbReference>